<sequence length="129" mass="15323">MVKLWWWCLDYAEDGDLSGLEQELNTYLGHPDTMKTLTEIGFVDENTCLVHDWIDYAFDFLKSKYHTSNPKKLKTIVRKYRTSLGTPKAIPKAGQIKIDKDRQIKTDKDKYLEFVYLSKEEHRKLTERF</sequence>
<gene>
    <name evidence="1" type="ORF">S01H1_52357</name>
</gene>
<protein>
    <submittedName>
        <fullName evidence="1">Uncharacterized protein</fullName>
    </submittedName>
</protein>
<evidence type="ECO:0000313" key="1">
    <source>
        <dbReference type="EMBL" id="GAG15688.1"/>
    </source>
</evidence>
<dbReference type="EMBL" id="BARS01033837">
    <property type="protein sequence ID" value="GAG15688.1"/>
    <property type="molecule type" value="Genomic_DNA"/>
</dbReference>
<comment type="caution">
    <text evidence="1">The sequence shown here is derived from an EMBL/GenBank/DDBJ whole genome shotgun (WGS) entry which is preliminary data.</text>
</comment>
<name>X0VTA3_9ZZZZ</name>
<accession>X0VTA3</accession>
<reference evidence="1" key="1">
    <citation type="journal article" date="2014" name="Front. Microbiol.">
        <title>High frequency of phylogenetically diverse reductive dehalogenase-homologous genes in deep subseafloor sedimentary metagenomes.</title>
        <authorList>
            <person name="Kawai M."/>
            <person name="Futagami T."/>
            <person name="Toyoda A."/>
            <person name="Takaki Y."/>
            <person name="Nishi S."/>
            <person name="Hori S."/>
            <person name="Arai W."/>
            <person name="Tsubouchi T."/>
            <person name="Morono Y."/>
            <person name="Uchiyama I."/>
            <person name="Ito T."/>
            <person name="Fujiyama A."/>
            <person name="Inagaki F."/>
            <person name="Takami H."/>
        </authorList>
    </citation>
    <scope>NUCLEOTIDE SEQUENCE</scope>
    <source>
        <strain evidence="1">Expedition CK06-06</strain>
    </source>
</reference>
<dbReference type="AlphaFoldDB" id="X0VTA3"/>
<organism evidence="1">
    <name type="scientific">marine sediment metagenome</name>
    <dbReference type="NCBI Taxonomy" id="412755"/>
    <lineage>
        <taxon>unclassified sequences</taxon>
        <taxon>metagenomes</taxon>
        <taxon>ecological metagenomes</taxon>
    </lineage>
</organism>
<feature type="non-terminal residue" evidence="1">
    <location>
        <position position="129"/>
    </location>
</feature>
<proteinExistence type="predicted"/>